<feature type="domain" description="DUF7144" evidence="1">
    <location>
        <begin position="23"/>
        <end position="134"/>
    </location>
</feature>
<keyword evidence="3" id="KW-1185">Reference proteome</keyword>
<evidence type="ECO:0000313" key="3">
    <source>
        <dbReference type="Proteomes" id="UP000199034"/>
    </source>
</evidence>
<dbReference type="EMBL" id="FMZM01000009">
    <property type="protein sequence ID" value="SDD60178.1"/>
    <property type="molecule type" value="Genomic_DNA"/>
</dbReference>
<organism evidence="2 3">
    <name type="scientific">Nocardioides lianchengensis</name>
    <dbReference type="NCBI Taxonomy" id="1045774"/>
    <lineage>
        <taxon>Bacteria</taxon>
        <taxon>Bacillati</taxon>
        <taxon>Actinomycetota</taxon>
        <taxon>Actinomycetes</taxon>
        <taxon>Propionibacteriales</taxon>
        <taxon>Nocardioidaceae</taxon>
        <taxon>Nocardioides</taxon>
    </lineage>
</organism>
<protein>
    <recommendedName>
        <fullName evidence="1">DUF7144 domain-containing protein</fullName>
    </recommendedName>
</protein>
<dbReference type="Pfam" id="PF23636">
    <property type="entry name" value="DUF7144"/>
    <property type="match status" value="1"/>
</dbReference>
<gene>
    <name evidence="2" type="ORF">SAMN05421872_109150</name>
</gene>
<name>A0A1G6W313_9ACTN</name>
<sequence>MSTHTSGRAHDHSTSGLVALGTTAFAGVMLATVALFQILEGIAAIGEDSVFVTGLDYVYKLDVTTWGWIHLVVGVIGLATAVGILAAQAWGYVAGIAIATVGAVTNFAFLPFYPFWSIVVLSFNILVIWALCRQLGAAK</sequence>
<dbReference type="OrthoDB" id="4482242at2"/>
<dbReference type="RefSeq" id="WP_090858860.1">
    <property type="nucleotide sequence ID" value="NZ_FMZM01000009.1"/>
</dbReference>
<accession>A0A1G6W313</accession>
<reference evidence="2 3" key="1">
    <citation type="submission" date="2016-10" db="EMBL/GenBank/DDBJ databases">
        <authorList>
            <person name="de Groot N.N."/>
        </authorList>
    </citation>
    <scope>NUCLEOTIDE SEQUENCE [LARGE SCALE GENOMIC DNA]</scope>
    <source>
        <strain evidence="2 3">CGMCC 4.6858</strain>
    </source>
</reference>
<dbReference type="AlphaFoldDB" id="A0A1G6W313"/>
<evidence type="ECO:0000259" key="1">
    <source>
        <dbReference type="Pfam" id="PF23636"/>
    </source>
</evidence>
<evidence type="ECO:0000313" key="2">
    <source>
        <dbReference type="EMBL" id="SDD60178.1"/>
    </source>
</evidence>
<dbReference type="STRING" id="1045774.SAMN05421872_109150"/>
<proteinExistence type="predicted"/>
<dbReference type="InterPro" id="IPR055568">
    <property type="entry name" value="DUF7144"/>
</dbReference>
<dbReference type="Proteomes" id="UP000199034">
    <property type="component" value="Unassembled WGS sequence"/>
</dbReference>